<dbReference type="InterPro" id="IPR001810">
    <property type="entry name" value="F-box_dom"/>
</dbReference>
<reference evidence="2" key="1">
    <citation type="submission" date="2023-10" db="EMBL/GenBank/DDBJ databases">
        <title>Genome assembly of Pristionchus species.</title>
        <authorList>
            <person name="Yoshida K."/>
            <person name="Sommer R.J."/>
        </authorList>
    </citation>
    <scope>NUCLEOTIDE SEQUENCE</scope>
    <source>
        <strain evidence="2">RS5133</strain>
    </source>
</reference>
<gene>
    <name evidence="2" type="ORF">PFISCL1PPCAC_3037</name>
</gene>
<comment type="caution">
    <text evidence="2">The sequence shown here is derived from an EMBL/GenBank/DDBJ whole genome shotgun (WGS) entry which is preliminary data.</text>
</comment>
<accession>A0AAV5UZS7</accession>
<dbReference type="Proteomes" id="UP001432322">
    <property type="component" value="Unassembled WGS sequence"/>
</dbReference>
<dbReference type="SMART" id="SM00256">
    <property type="entry name" value="FBOX"/>
    <property type="match status" value="1"/>
</dbReference>
<dbReference type="EMBL" id="BTSY01000001">
    <property type="protein sequence ID" value="GMT11740.1"/>
    <property type="molecule type" value="Genomic_DNA"/>
</dbReference>
<dbReference type="SUPFAM" id="SSF81383">
    <property type="entry name" value="F-box domain"/>
    <property type="match status" value="1"/>
</dbReference>
<evidence type="ECO:0000313" key="2">
    <source>
        <dbReference type="EMBL" id="GMT11740.1"/>
    </source>
</evidence>
<dbReference type="AlphaFoldDB" id="A0AAV5UZS7"/>
<sequence>MESLDRLSSLTITDITFMDLSAFPPEIFNRILRHVEIRDRLTLREVSKSLDEAVSRTDLYITHEDKMHGVRARVAWDTDHSGLSLFLGKAGIECSKIYSDGKAVENDPHRLLRLRRRLFKSLHIHTLHLDNIYYTDSTVAELAQLIDGFVFERLSMNNDNTTATRSLGMLPMFEGKILHVTIDDEAEELSKEVVASLPVMTELCISEQAATNIDDALCLHLFQQGHERLGMELTPAVTNPATILAAILAVRDSPTWRAISFTVPEDFAQLFILYIGVGKGSGQREYEFSIDQSKSDIQSPNQVTLMHRNVLVDFIFMAGFGQAMIGIYPRGVYTMDKPWIAFYTMREMMNGGLN</sequence>
<evidence type="ECO:0000259" key="1">
    <source>
        <dbReference type="PROSITE" id="PS50181"/>
    </source>
</evidence>
<dbReference type="CDD" id="cd22150">
    <property type="entry name" value="F-box_CeFBXA-like"/>
    <property type="match status" value="1"/>
</dbReference>
<proteinExistence type="predicted"/>
<name>A0AAV5UZS7_9BILA</name>
<dbReference type="InterPro" id="IPR036047">
    <property type="entry name" value="F-box-like_dom_sf"/>
</dbReference>
<feature type="domain" description="F-box" evidence="1">
    <location>
        <begin position="17"/>
        <end position="63"/>
    </location>
</feature>
<keyword evidence="3" id="KW-1185">Reference proteome</keyword>
<dbReference type="PROSITE" id="PS50181">
    <property type="entry name" value="FBOX"/>
    <property type="match status" value="1"/>
</dbReference>
<organism evidence="2 3">
    <name type="scientific">Pristionchus fissidentatus</name>
    <dbReference type="NCBI Taxonomy" id="1538716"/>
    <lineage>
        <taxon>Eukaryota</taxon>
        <taxon>Metazoa</taxon>
        <taxon>Ecdysozoa</taxon>
        <taxon>Nematoda</taxon>
        <taxon>Chromadorea</taxon>
        <taxon>Rhabditida</taxon>
        <taxon>Rhabditina</taxon>
        <taxon>Diplogasteromorpha</taxon>
        <taxon>Diplogasteroidea</taxon>
        <taxon>Neodiplogasteridae</taxon>
        <taxon>Pristionchus</taxon>
    </lineage>
</organism>
<evidence type="ECO:0000313" key="3">
    <source>
        <dbReference type="Proteomes" id="UP001432322"/>
    </source>
</evidence>
<dbReference type="Pfam" id="PF00646">
    <property type="entry name" value="F-box"/>
    <property type="match status" value="1"/>
</dbReference>
<protein>
    <recommendedName>
        <fullName evidence="1">F-box domain-containing protein</fullName>
    </recommendedName>
</protein>